<dbReference type="InterPro" id="IPR011006">
    <property type="entry name" value="CheY-like_superfamily"/>
</dbReference>
<dbReference type="EMBL" id="CP000112">
    <property type="protein sequence ID" value="ABB37819.1"/>
    <property type="molecule type" value="Genomic_DNA"/>
</dbReference>
<name>Q313S7_OLEA2</name>
<dbReference type="PANTHER" id="PTHR44591">
    <property type="entry name" value="STRESS RESPONSE REGULATOR PROTEIN 1"/>
    <property type="match status" value="1"/>
</dbReference>
<dbReference type="Pfam" id="PF00072">
    <property type="entry name" value="Response_reg"/>
    <property type="match status" value="1"/>
</dbReference>
<protein>
    <submittedName>
        <fullName evidence="4">Response regulator receiver protein</fullName>
    </submittedName>
</protein>
<proteinExistence type="predicted"/>
<feature type="modified residue" description="4-aspartylphosphate" evidence="2">
    <location>
        <position position="51"/>
    </location>
</feature>
<evidence type="ECO:0000256" key="1">
    <source>
        <dbReference type="ARBA" id="ARBA00022553"/>
    </source>
</evidence>
<dbReference type="PANTHER" id="PTHR44591:SF23">
    <property type="entry name" value="CHEY SUBFAMILY"/>
    <property type="match status" value="1"/>
</dbReference>
<dbReference type="eggNOG" id="COG0784">
    <property type="taxonomic scope" value="Bacteria"/>
</dbReference>
<dbReference type="InterPro" id="IPR050595">
    <property type="entry name" value="Bact_response_regulator"/>
</dbReference>
<dbReference type="Proteomes" id="UP000002710">
    <property type="component" value="Chromosome"/>
</dbReference>
<keyword evidence="5" id="KW-1185">Reference proteome</keyword>
<dbReference type="InterPro" id="IPR001789">
    <property type="entry name" value="Sig_transdc_resp-reg_receiver"/>
</dbReference>
<dbReference type="GO" id="GO:0000160">
    <property type="term" value="P:phosphorelay signal transduction system"/>
    <property type="evidence" value="ECO:0007669"/>
    <property type="project" value="InterPro"/>
</dbReference>
<organism evidence="4 5">
    <name type="scientific">Oleidesulfovibrio alaskensis (strain ATCC BAA-1058 / DSM 17464 / G20)</name>
    <name type="common">Desulfovibrio alaskensis</name>
    <dbReference type="NCBI Taxonomy" id="207559"/>
    <lineage>
        <taxon>Bacteria</taxon>
        <taxon>Pseudomonadati</taxon>
        <taxon>Thermodesulfobacteriota</taxon>
        <taxon>Desulfovibrionia</taxon>
        <taxon>Desulfovibrionales</taxon>
        <taxon>Desulfovibrionaceae</taxon>
        <taxon>Oleidesulfovibrio</taxon>
    </lineage>
</organism>
<sequence>MRILVVDDDTVTVSMLEALLQEEGHEVVTAFDGRDVLGCLQGNSLDLVITDIFMPEQDGLVTIARLREEFPQLRVVAISGGASALGKVDALRAAQLMGADAVLAKPLQAEQVLRVVNAVSSAEKGTSFSGI</sequence>
<evidence type="ECO:0000313" key="5">
    <source>
        <dbReference type="Proteomes" id="UP000002710"/>
    </source>
</evidence>
<reference evidence="4 5" key="1">
    <citation type="journal article" date="2011" name="J. Bacteriol.">
        <title>Complete genome sequence and updated annotation of Desulfovibrio alaskensis G20.</title>
        <authorList>
            <person name="Hauser L.J."/>
            <person name="Land M.L."/>
            <person name="Brown S.D."/>
            <person name="Larimer F."/>
            <person name="Keller K.L."/>
            <person name="Rapp-Giles B.J."/>
            <person name="Price M.N."/>
            <person name="Lin M."/>
            <person name="Bruce D.C."/>
            <person name="Detter J.C."/>
            <person name="Tapia R."/>
            <person name="Han C.S."/>
            <person name="Goodwin L.A."/>
            <person name="Cheng J.F."/>
            <person name="Pitluck S."/>
            <person name="Copeland A."/>
            <person name="Lucas S."/>
            <person name="Nolan M."/>
            <person name="Lapidus A.L."/>
            <person name="Palumbo A.V."/>
            <person name="Wall J.D."/>
        </authorList>
    </citation>
    <scope>NUCLEOTIDE SEQUENCE [LARGE SCALE GENOMIC DNA]</scope>
    <source>
        <strain evidence="5">ATCC BAA 1058 / DSM 17464 / G20</strain>
    </source>
</reference>
<evidence type="ECO:0000256" key="2">
    <source>
        <dbReference type="PROSITE-ProRule" id="PRU00169"/>
    </source>
</evidence>
<dbReference type="HOGENOM" id="CLU_000445_69_8_7"/>
<dbReference type="STRING" id="207559.Dde_1018"/>
<evidence type="ECO:0000259" key="3">
    <source>
        <dbReference type="PROSITE" id="PS50110"/>
    </source>
</evidence>
<dbReference type="CDD" id="cd00156">
    <property type="entry name" value="REC"/>
    <property type="match status" value="1"/>
</dbReference>
<dbReference type="SMART" id="SM00448">
    <property type="entry name" value="REC"/>
    <property type="match status" value="1"/>
</dbReference>
<gene>
    <name evidence="4" type="ordered locus">Dde_1018</name>
</gene>
<feature type="domain" description="Response regulatory" evidence="3">
    <location>
        <begin position="2"/>
        <end position="120"/>
    </location>
</feature>
<dbReference type="KEGG" id="dde:Dde_1018"/>
<accession>Q313S7</accession>
<dbReference type="RefSeq" id="WP_011367056.1">
    <property type="nucleotide sequence ID" value="NC_007519.1"/>
</dbReference>
<dbReference type="AlphaFoldDB" id="Q313S7"/>
<dbReference type="SUPFAM" id="SSF52172">
    <property type="entry name" value="CheY-like"/>
    <property type="match status" value="1"/>
</dbReference>
<dbReference type="PROSITE" id="PS50110">
    <property type="entry name" value="RESPONSE_REGULATORY"/>
    <property type="match status" value="1"/>
</dbReference>
<keyword evidence="1 2" id="KW-0597">Phosphoprotein</keyword>
<evidence type="ECO:0000313" key="4">
    <source>
        <dbReference type="EMBL" id="ABB37819.1"/>
    </source>
</evidence>
<dbReference type="Gene3D" id="3.40.50.2300">
    <property type="match status" value="1"/>
</dbReference>